<organism evidence="2 3">
    <name type="scientific">Pseudomonas kermanshahensis</name>
    <dbReference type="NCBI Taxonomy" id="2745482"/>
    <lineage>
        <taxon>Bacteria</taxon>
        <taxon>Pseudomonadati</taxon>
        <taxon>Pseudomonadota</taxon>
        <taxon>Gammaproteobacteria</taxon>
        <taxon>Pseudomonadales</taxon>
        <taxon>Pseudomonadaceae</taxon>
        <taxon>Pseudomonas</taxon>
    </lineage>
</organism>
<accession>A0ABU8R993</accession>
<protein>
    <recommendedName>
        <fullName evidence="4">YD repeat-containing protein</fullName>
    </recommendedName>
</protein>
<proteinExistence type="predicted"/>
<dbReference type="Pfam" id="PF05593">
    <property type="entry name" value="RHS_repeat"/>
    <property type="match status" value="1"/>
</dbReference>
<dbReference type="NCBIfam" id="TIGR01643">
    <property type="entry name" value="YD_repeat_2x"/>
    <property type="match status" value="2"/>
</dbReference>
<dbReference type="Proteomes" id="UP001377692">
    <property type="component" value="Unassembled WGS sequence"/>
</dbReference>
<reference evidence="2 3" key="1">
    <citation type="submission" date="2024-02" db="EMBL/GenBank/DDBJ databases">
        <title>Identification of pathogenicity and growth-promoting functions of Pseudomonas putida variants.</title>
        <authorList>
            <person name="Sun J."/>
        </authorList>
    </citation>
    <scope>NUCLEOTIDE SEQUENCE [LARGE SCALE GENOMIC DNA]</scope>
    <source>
        <strain evidence="2 3">A04</strain>
    </source>
</reference>
<evidence type="ECO:0000313" key="3">
    <source>
        <dbReference type="Proteomes" id="UP001377692"/>
    </source>
</evidence>
<dbReference type="EMBL" id="JBBHLD010000015">
    <property type="protein sequence ID" value="MEJ5906400.1"/>
    <property type="molecule type" value="Genomic_DNA"/>
</dbReference>
<evidence type="ECO:0000313" key="2">
    <source>
        <dbReference type="EMBL" id="MEJ5906400.1"/>
    </source>
</evidence>
<dbReference type="InterPro" id="IPR006530">
    <property type="entry name" value="YD"/>
</dbReference>
<dbReference type="InterPro" id="IPR031325">
    <property type="entry name" value="RHS_repeat"/>
</dbReference>
<name>A0ABU8R993_9PSED</name>
<dbReference type="RefSeq" id="WP_186703679.1">
    <property type="nucleotide sequence ID" value="NZ_JABWRY020000001.1"/>
</dbReference>
<keyword evidence="3" id="KW-1185">Reference proteome</keyword>
<sequence>MSNVTSVHSNAFSFMSFTRGGVDPRTGLYTLSIDLPSLKSYALNGPDFNVALTFNPLNTADSGFGRGWNLGLTQYTPHNQVLALSSGESYRLEDSNREDKRLTVPQQKIASFHVYKEGNAALGATTRFRVEHRSGLKEILELQGGRVALPVGLVTLGHKLKLKYVPFDSDHRMLASVSEVDYDGTEYELLTINRSSGRVEIREHSLGVGSIARFILTLEGSDNRVGKIILPTANAACWELGYQYDPSLNYLSVSWVRTPTGAREDLEYTDGGHPFPSASGRPALPRVNRHTKTLGKADPELEIEHALIDVRYAYDNSEPDGWGRNNFLGDDATPWGEDDGLDNLYKRQGRFVYGMLETQWVDDIPVKVTERRFNRFHLLTLESTRQGNAVQDTLYTYPVNEERPFEQQPANFQLATEEQKRWRLVDNSWPPRSQSVASTYDNYGNLIWRKRVNEVEEAYVWYPVEGEENACPPDPEGFVRHLKQATLAPAPTGFGKAPTLTRHYTYIRLPAVFDSEYDEDDPDNAWRGYGRHQVDSETLKQDERLLEQTCYTIFNDPDDAFLHGRIQRNVLSYPGADGALSTTKSYAYSLVDGRDADEPVVQTEETITGYDGAVKIITLQHSIIHGEPVLNRDDSDVEIAYTYDALRRVTFETVGPGTQYEASRKYEYHLCAHANDRAEQSMFDVKGVKTRSVVNGLNQVVYEARNDDDSRVFAGAPRSIYRARYNGLGQLQTQTEIDWLGDALLELTSTFEYDDWGEQSCETGPDGVANFAVTDPLGTTEHRGPITKRWRVGTDGRSSGVSETWLNLFEEPTRLERYTVEGEGDEQIKHRESLKVLRYDGLGRLHEERDGEGDATRINEYGYDAFDRILEHTLPGGAIVYRTYAGHSRDDLPVSIKVGTVLLGTQAFDGLGRRTRATTGYREQTFRYKDGELQPRWVTMPSGEEVTYEYSPVLNEEPTKRVLGGIAANYEYDRQNARLLKCDVPDQSVTREYFTHGEVKSEVRVVEGDKYTMRYDYSYRSRMLSYTDVLGQTQQYDYDEAGRLQQTRLQGALPTKHRRASVVGPLLLQADFTYDEFGRTQTFTTTDILTGNQLTTSLEYDAFDREVTRTFNFGDGNVQRLTQWYDAFDGIVERHLEDVTAGVLLRQEGYVYDTRGRLVRYSCTAADNSSPENPDDHYWPQDPYGNKIKAQVFTFSDIDNITLVLSTFVVGSNRARYYFGDPAKREDPAQLLRITNTHASYDKDIALRYDLNGNLTTDEVGRTLRYDALNRLLEVRPRAGSANEPGVGASYHYDAENILSGTSPL</sequence>
<comment type="caution">
    <text evidence="2">The sequence shown here is derived from an EMBL/GenBank/DDBJ whole genome shotgun (WGS) entry which is preliminary data.</text>
</comment>
<gene>
    <name evidence="2" type="ORF">V7V80_17075</name>
</gene>
<evidence type="ECO:0008006" key="4">
    <source>
        <dbReference type="Google" id="ProtNLM"/>
    </source>
</evidence>
<dbReference type="Gene3D" id="2.180.10.10">
    <property type="entry name" value="RHS repeat-associated core"/>
    <property type="match status" value="1"/>
</dbReference>
<evidence type="ECO:0000256" key="1">
    <source>
        <dbReference type="SAM" id="MobiDB-lite"/>
    </source>
</evidence>
<feature type="region of interest" description="Disordered" evidence="1">
    <location>
        <begin position="266"/>
        <end position="285"/>
    </location>
</feature>